<dbReference type="VEuPathDB" id="FungiDB:SCHCODRAFT_02622693"/>
<dbReference type="InParanoid" id="D8PR45"/>
<comment type="similarity">
    <text evidence="5">Belongs to the SAT4 family.</text>
</comment>
<feature type="transmembrane region" description="Helical" evidence="6">
    <location>
        <begin position="66"/>
        <end position="86"/>
    </location>
</feature>
<dbReference type="GO" id="GO:0016020">
    <property type="term" value="C:membrane"/>
    <property type="evidence" value="ECO:0007669"/>
    <property type="project" value="UniProtKB-SubCell"/>
</dbReference>
<dbReference type="AlphaFoldDB" id="D8PR45"/>
<organism evidence="9">
    <name type="scientific">Schizophyllum commune (strain H4-8 / FGSC 9210)</name>
    <name type="common">Split gill fungus</name>
    <dbReference type="NCBI Taxonomy" id="578458"/>
    <lineage>
        <taxon>Eukaryota</taxon>
        <taxon>Fungi</taxon>
        <taxon>Dikarya</taxon>
        <taxon>Basidiomycota</taxon>
        <taxon>Agaricomycotina</taxon>
        <taxon>Agaricomycetes</taxon>
        <taxon>Agaricomycetidae</taxon>
        <taxon>Agaricales</taxon>
        <taxon>Schizophyllaceae</taxon>
        <taxon>Schizophyllum</taxon>
    </lineage>
</organism>
<feature type="transmembrane region" description="Helical" evidence="6">
    <location>
        <begin position="6"/>
        <end position="28"/>
    </location>
</feature>
<dbReference type="Pfam" id="PF20684">
    <property type="entry name" value="Fung_rhodopsin"/>
    <property type="match status" value="1"/>
</dbReference>
<name>D8PR45_SCHCM</name>
<keyword evidence="9" id="KW-1185">Reference proteome</keyword>
<evidence type="ECO:0000256" key="4">
    <source>
        <dbReference type="ARBA" id="ARBA00023136"/>
    </source>
</evidence>
<feature type="transmembrane region" description="Helical" evidence="6">
    <location>
        <begin position="40"/>
        <end position="60"/>
    </location>
</feature>
<keyword evidence="4 6" id="KW-0472">Membrane</keyword>
<keyword evidence="3 6" id="KW-1133">Transmembrane helix</keyword>
<accession>D8PR45</accession>
<sequence>MLTVDVVHDAGIALFTIATVITLCRLAIRVHDGLLCWDDFWASFSIASGALMLTGVLIITHPTASMSQLTVVTAYYLADTGFYACVWSSRFSILCTIKRITPTYDNWLRAMATAFFAMWLFLTTQAIVHCEKHPEWKTTTLQCPLGKNVAIAQLTTAIFTDLILCLTPARMIWYSDLPMPQRVRLIIVFSTCLLTTVTSVSMVVASMSVIVSFAFRLALMWCAPELADSSSRGDQTVILTSVWATRDVENSAAKKSNVLNVEGRPDSCVLHAKGSQGSTSDSSGSAV</sequence>
<evidence type="ECO:0000259" key="7">
    <source>
        <dbReference type="Pfam" id="PF20684"/>
    </source>
</evidence>
<dbReference type="PANTHER" id="PTHR33048:SF47">
    <property type="entry name" value="INTEGRAL MEMBRANE PROTEIN-RELATED"/>
    <property type="match status" value="1"/>
</dbReference>
<dbReference type="PANTHER" id="PTHR33048">
    <property type="entry name" value="PTH11-LIKE INTEGRAL MEMBRANE PROTEIN (AFU_ORTHOLOGUE AFUA_5G11245)"/>
    <property type="match status" value="1"/>
</dbReference>
<dbReference type="Proteomes" id="UP000007431">
    <property type="component" value="Unassembled WGS sequence"/>
</dbReference>
<dbReference type="InterPro" id="IPR049326">
    <property type="entry name" value="Rhodopsin_dom_fungi"/>
</dbReference>
<protein>
    <recommendedName>
        <fullName evidence="7">Rhodopsin domain-containing protein</fullName>
    </recommendedName>
</protein>
<evidence type="ECO:0000256" key="6">
    <source>
        <dbReference type="SAM" id="Phobius"/>
    </source>
</evidence>
<evidence type="ECO:0000256" key="3">
    <source>
        <dbReference type="ARBA" id="ARBA00022989"/>
    </source>
</evidence>
<evidence type="ECO:0000256" key="2">
    <source>
        <dbReference type="ARBA" id="ARBA00022692"/>
    </source>
</evidence>
<feature type="non-terminal residue" evidence="8">
    <location>
        <position position="287"/>
    </location>
</feature>
<feature type="transmembrane region" description="Helical" evidence="6">
    <location>
        <begin position="185"/>
        <end position="215"/>
    </location>
</feature>
<evidence type="ECO:0000313" key="9">
    <source>
        <dbReference type="Proteomes" id="UP000007431"/>
    </source>
</evidence>
<proteinExistence type="inferred from homology"/>
<gene>
    <name evidence="8" type="ORF">SCHCODRAFT_102818</name>
</gene>
<dbReference type="eggNOG" id="ENOG502SMVQ">
    <property type="taxonomic scope" value="Eukaryota"/>
</dbReference>
<keyword evidence="2 6" id="KW-0812">Transmembrane</keyword>
<evidence type="ECO:0000256" key="1">
    <source>
        <dbReference type="ARBA" id="ARBA00004141"/>
    </source>
</evidence>
<comment type="subcellular location">
    <subcellularLocation>
        <location evidence="1">Membrane</location>
        <topology evidence="1">Multi-pass membrane protein</topology>
    </subcellularLocation>
</comment>
<dbReference type="InterPro" id="IPR052337">
    <property type="entry name" value="SAT4-like"/>
</dbReference>
<dbReference type="HOGENOM" id="CLU_970301_0_0_1"/>
<evidence type="ECO:0000256" key="5">
    <source>
        <dbReference type="ARBA" id="ARBA00038359"/>
    </source>
</evidence>
<dbReference type="EMBL" id="GL377302">
    <property type="protein sequence ID" value="EFJ03128.1"/>
    <property type="molecule type" value="Genomic_DNA"/>
</dbReference>
<feature type="transmembrane region" description="Helical" evidence="6">
    <location>
        <begin position="148"/>
        <end position="173"/>
    </location>
</feature>
<evidence type="ECO:0000313" key="8">
    <source>
        <dbReference type="EMBL" id="EFJ03128.1"/>
    </source>
</evidence>
<feature type="transmembrane region" description="Helical" evidence="6">
    <location>
        <begin position="107"/>
        <end position="128"/>
    </location>
</feature>
<feature type="domain" description="Rhodopsin" evidence="7">
    <location>
        <begin position="25"/>
        <end position="204"/>
    </location>
</feature>
<reference evidence="8 9" key="1">
    <citation type="journal article" date="2010" name="Nat. Biotechnol.">
        <title>Genome sequence of the model mushroom Schizophyllum commune.</title>
        <authorList>
            <person name="Ohm R.A."/>
            <person name="de Jong J.F."/>
            <person name="Lugones L.G."/>
            <person name="Aerts A."/>
            <person name="Kothe E."/>
            <person name="Stajich J.E."/>
            <person name="de Vries R.P."/>
            <person name="Record E."/>
            <person name="Levasseur A."/>
            <person name="Baker S.E."/>
            <person name="Bartholomew K.A."/>
            <person name="Coutinho P.M."/>
            <person name="Erdmann S."/>
            <person name="Fowler T.J."/>
            <person name="Gathman A.C."/>
            <person name="Lombard V."/>
            <person name="Henrissat B."/>
            <person name="Knabe N."/>
            <person name="Kuees U."/>
            <person name="Lilly W.W."/>
            <person name="Lindquist E."/>
            <person name="Lucas S."/>
            <person name="Magnuson J.K."/>
            <person name="Piumi F."/>
            <person name="Raudaskoski M."/>
            <person name="Salamov A."/>
            <person name="Schmutz J."/>
            <person name="Schwarze F.W.M.R."/>
            <person name="vanKuyk P.A."/>
            <person name="Horton J.S."/>
            <person name="Grigoriev I.V."/>
            <person name="Woesten H.A.B."/>
        </authorList>
    </citation>
    <scope>NUCLEOTIDE SEQUENCE [LARGE SCALE GENOMIC DNA]</scope>
    <source>
        <strain evidence="9">H4-8 / FGSC 9210</strain>
    </source>
</reference>